<reference evidence="1" key="1">
    <citation type="submission" date="2018-04" db="EMBL/GenBank/DDBJ databases">
        <title>Draft genome sequence of the Candidatus Spirobacillus cienkowskii, a pathogen of freshwater Daphnia species, reconstructed from hemolymph metagenomic reads.</title>
        <authorList>
            <person name="Bresciani L."/>
            <person name="Lemos L.N."/>
            <person name="Wale N."/>
            <person name="Lin J.Y."/>
            <person name="Fernandes G.R."/>
            <person name="Duffy M.A."/>
            <person name="Rodrigues J.M."/>
        </authorList>
    </citation>
    <scope>NUCLEOTIDE SEQUENCE [LARGE SCALE GENOMIC DNA]</scope>
    <source>
        <strain evidence="1">Binning01</strain>
    </source>
</reference>
<dbReference type="AlphaFoldDB" id="A0A369KSA3"/>
<dbReference type="RefSeq" id="WP_338635279.1">
    <property type="nucleotide sequence ID" value="NZ_CP146516.1"/>
</dbReference>
<evidence type="ECO:0000313" key="2">
    <source>
        <dbReference type="Proteomes" id="UP000253934"/>
    </source>
</evidence>
<accession>A0A369KSA3</accession>
<protein>
    <submittedName>
        <fullName evidence="1">Uncharacterized protein</fullName>
    </submittedName>
</protein>
<dbReference type="EMBL" id="QOVW01000063">
    <property type="protein sequence ID" value="RDB36270.1"/>
    <property type="molecule type" value="Genomic_DNA"/>
</dbReference>
<organism evidence="1 2">
    <name type="scientific">Spirobacillus cienkowskii</name>
    <dbReference type="NCBI Taxonomy" id="495820"/>
    <lineage>
        <taxon>Bacteria</taxon>
        <taxon>Pseudomonadati</taxon>
        <taxon>Bdellovibrionota</taxon>
        <taxon>Oligoflexia</taxon>
        <taxon>Silvanigrellales</taxon>
        <taxon>Spirobacillus</taxon>
    </lineage>
</organism>
<sequence length="116" mass="13727">MVRSVLDRTPYRVEYYKDGEKQVIRRVPPPKLHDYEVGDEVTIQRKKGDDWDLDDNVEVKDINRKHPNVLTTQKSNGDYTFIPYDDVSLYKSHLDGFNATMDGDLEDYNDKYLLWP</sequence>
<dbReference type="Proteomes" id="UP000253934">
    <property type="component" value="Unassembled WGS sequence"/>
</dbReference>
<comment type="caution">
    <text evidence="1">The sequence shown here is derived from an EMBL/GenBank/DDBJ whole genome shotgun (WGS) entry which is preliminary data.</text>
</comment>
<name>A0A369KSA3_9BACT</name>
<gene>
    <name evidence="1" type="ORF">DCC88_05700</name>
</gene>
<proteinExistence type="predicted"/>
<evidence type="ECO:0000313" key="1">
    <source>
        <dbReference type="EMBL" id="RDB36270.1"/>
    </source>
</evidence>
<keyword evidence="2" id="KW-1185">Reference proteome</keyword>